<protein>
    <submittedName>
        <fullName evidence="1">Uncharacterized protein</fullName>
    </submittedName>
</protein>
<organism evidence="1 2">
    <name type="scientific">Croceibacterium salegens</name>
    <dbReference type="NCBI Taxonomy" id="1737568"/>
    <lineage>
        <taxon>Bacteria</taxon>
        <taxon>Pseudomonadati</taxon>
        <taxon>Pseudomonadota</taxon>
        <taxon>Alphaproteobacteria</taxon>
        <taxon>Sphingomonadales</taxon>
        <taxon>Erythrobacteraceae</taxon>
        <taxon>Croceibacterium</taxon>
    </lineage>
</organism>
<evidence type="ECO:0000313" key="1">
    <source>
        <dbReference type="EMBL" id="MXO58191.1"/>
    </source>
</evidence>
<dbReference type="Proteomes" id="UP000433652">
    <property type="component" value="Unassembled WGS sequence"/>
</dbReference>
<proteinExistence type="predicted"/>
<gene>
    <name evidence="1" type="ORF">GRI89_01350</name>
</gene>
<keyword evidence="2" id="KW-1185">Reference proteome</keyword>
<reference evidence="1 2" key="1">
    <citation type="submission" date="2019-12" db="EMBL/GenBank/DDBJ databases">
        <title>Genomic-based taxomic classification of the family Erythrobacteraceae.</title>
        <authorList>
            <person name="Xu L."/>
        </authorList>
    </citation>
    <scope>NUCLEOTIDE SEQUENCE [LARGE SCALE GENOMIC DNA]</scope>
    <source>
        <strain evidence="1 2">MCCC 1K01500</strain>
    </source>
</reference>
<evidence type="ECO:0000313" key="2">
    <source>
        <dbReference type="Proteomes" id="UP000433652"/>
    </source>
</evidence>
<accession>A0A6I4SQI0</accession>
<dbReference type="AlphaFoldDB" id="A0A6I4SQI0"/>
<comment type="caution">
    <text evidence="1">The sequence shown here is derived from an EMBL/GenBank/DDBJ whole genome shotgun (WGS) entry which is preliminary data.</text>
</comment>
<dbReference type="EMBL" id="WTYM01000022">
    <property type="protein sequence ID" value="MXO58191.1"/>
    <property type="molecule type" value="Genomic_DNA"/>
</dbReference>
<sequence length="51" mass="5371">MSKQLSISASISVFVTAVFVLMATPNLDRANDTGATNFFAAPAIQVSLPTR</sequence>
<dbReference type="RefSeq" id="WP_159791480.1">
    <property type="nucleotide sequence ID" value="NZ_WTYM01000022.1"/>
</dbReference>
<name>A0A6I4SQI0_9SPHN</name>